<evidence type="ECO:0000256" key="8">
    <source>
        <dbReference type="ARBA" id="ARBA00023136"/>
    </source>
</evidence>
<keyword evidence="3 9" id="KW-0813">Transport</keyword>
<evidence type="ECO:0000256" key="7">
    <source>
        <dbReference type="ARBA" id="ARBA00022989"/>
    </source>
</evidence>
<evidence type="ECO:0000313" key="11">
    <source>
        <dbReference type="Proteomes" id="UP000316416"/>
    </source>
</evidence>
<dbReference type="Proteomes" id="UP000316416">
    <property type="component" value="Chromosome"/>
</dbReference>
<feature type="transmembrane region" description="Helical" evidence="9">
    <location>
        <begin position="181"/>
        <end position="203"/>
    </location>
</feature>
<feature type="transmembrane region" description="Helical" evidence="9">
    <location>
        <begin position="114"/>
        <end position="131"/>
    </location>
</feature>
<keyword evidence="5 9" id="KW-0812">Transmembrane</keyword>
<keyword evidence="7 9" id="KW-1133">Transmembrane helix</keyword>
<feature type="transmembrane region" description="Helical" evidence="9">
    <location>
        <begin position="37"/>
        <end position="63"/>
    </location>
</feature>
<dbReference type="PANTHER" id="PTHR30588">
    <property type="entry name" value="BRANCHED-CHAIN AMINO ACID TRANSPORT SYSTEM 2 CARRIER PROTEIN"/>
    <property type="match status" value="1"/>
</dbReference>
<feature type="transmembrane region" description="Helical" evidence="9">
    <location>
        <begin position="224"/>
        <end position="243"/>
    </location>
</feature>
<dbReference type="InterPro" id="IPR004685">
    <property type="entry name" value="Brnchd-chn_aa_trnsp_Livcs"/>
</dbReference>
<evidence type="ECO:0000256" key="4">
    <source>
        <dbReference type="ARBA" id="ARBA00022475"/>
    </source>
</evidence>
<evidence type="ECO:0000256" key="3">
    <source>
        <dbReference type="ARBA" id="ARBA00022448"/>
    </source>
</evidence>
<dbReference type="Pfam" id="PF05525">
    <property type="entry name" value="Branch_AA_trans"/>
    <property type="match status" value="1"/>
</dbReference>
<sequence length="441" mass="48041">MSKRQTLFIGFMTFALFLGAGNIIFPPMLGHGSGEAFIPALGGFLLTSVGMPALTLIAIAWIGGSDAITDQLPRWVHLLFWSALLLTIGPFFNMPRTFTVAYEFTGRPFFGDDGLLMATLMFAALTLYFALSPQKLMDRVGKLLTPIILLLIGFILVSVMTNPHGNPEGMAEKYQGFAFAAGLSDGYMTMDVLGAIGFGWLIINVLNQHRKPDTSLSREMGKVVIVYSTVMCGVYIAMAWIGAHFADDVSNGGELLSRYMSFIYGDIGMMCLGIIMALACLTTAVGLTCASASFFNDNFFASAQHPATNYKVLAISIVSLSTLIANVGLDTLIKVTLPLVVMLHPVTITVIGLAVYFYKRKMNLKVWGWTLCVAMLGGSIDALKILDKMPLSLSQYFTDYLPLYNYNASWVVPSVLSFMLATLLTRQRASAIPSPRSLAEH</sequence>
<feature type="transmembrane region" description="Helical" evidence="9">
    <location>
        <begin position="143"/>
        <end position="161"/>
    </location>
</feature>
<evidence type="ECO:0000256" key="6">
    <source>
        <dbReference type="ARBA" id="ARBA00022970"/>
    </source>
</evidence>
<dbReference type="PANTHER" id="PTHR30588:SF0">
    <property type="entry name" value="BRANCHED-CHAIN AMINO ACID PERMEASE BRNQ"/>
    <property type="match status" value="1"/>
</dbReference>
<protein>
    <recommendedName>
        <fullName evidence="9">Branched-chain amino acid transport system carrier protein</fullName>
    </recommendedName>
</protein>
<feature type="transmembrane region" description="Helical" evidence="9">
    <location>
        <begin position="263"/>
        <end position="289"/>
    </location>
</feature>
<feature type="transmembrane region" description="Helical" evidence="9">
    <location>
        <begin position="7"/>
        <end position="25"/>
    </location>
</feature>
<reference evidence="10" key="1">
    <citation type="submission" date="2021-07" db="EMBL/GenBank/DDBJ databases">
        <title>Shewanella sp. YLB-07 whole genome sequence.</title>
        <authorList>
            <person name="Yu L."/>
        </authorList>
    </citation>
    <scope>NUCLEOTIDE SEQUENCE</scope>
    <source>
        <strain evidence="10">YLB-08</strain>
    </source>
</reference>
<feature type="transmembrane region" description="Helical" evidence="9">
    <location>
        <begin position="75"/>
        <end position="94"/>
    </location>
</feature>
<accession>A0ABX6V369</accession>
<keyword evidence="11" id="KW-1185">Reference proteome</keyword>
<evidence type="ECO:0000256" key="9">
    <source>
        <dbReference type="RuleBase" id="RU362122"/>
    </source>
</evidence>
<feature type="transmembrane region" description="Helical" evidence="9">
    <location>
        <begin position="310"/>
        <end position="329"/>
    </location>
</feature>
<evidence type="ECO:0000256" key="2">
    <source>
        <dbReference type="ARBA" id="ARBA00008540"/>
    </source>
</evidence>
<feature type="transmembrane region" description="Helical" evidence="9">
    <location>
        <begin position="335"/>
        <end position="357"/>
    </location>
</feature>
<evidence type="ECO:0000256" key="5">
    <source>
        <dbReference type="ARBA" id="ARBA00022692"/>
    </source>
</evidence>
<dbReference type="EMBL" id="CP045503">
    <property type="protein sequence ID" value="QPG56718.1"/>
    <property type="molecule type" value="Genomic_DNA"/>
</dbReference>
<dbReference type="NCBIfam" id="TIGR00796">
    <property type="entry name" value="livcs"/>
    <property type="match status" value="1"/>
</dbReference>
<feature type="transmembrane region" description="Helical" evidence="9">
    <location>
        <begin position="366"/>
        <end position="386"/>
    </location>
</feature>
<keyword evidence="6 9" id="KW-0029">Amino-acid transport</keyword>
<evidence type="ECO:0000256" key="1">
    <source>
        <dbReference type="ARBA" id="ARBA00004651"/>
    </source>
</evidence>
<comment type="function">
    <text evidence="9">Component of the transport system for branched-chain amino acids.</text>
</comment>
<dbReference type="RefSeq" id="WP_142872096.1">
    <property type="nucleotide sequence ID" value="NZ_CP045503.2"/>
</dbReference>
<proteinExistence type="inferred from homology"/>
<comment type="subcellular location">
    <subcellularLocation>
        <location evidence="9">Cell inner membrane</location>
        <topology evidence="9">Multi-pass membrane protein</topology>
    </subcellularLocation>
    <subcellularLocation>
        <location evidence="1">Cell membrane</location>
        <topology evidence="1">Multi-pass membrane protein</topology>
    </subcellularLocation>
</comment>
<organism evidence="10 11">
    <name type="scientific">Shewanella eurypsychrophilus</name>
    <dbReference type="NCBI Taxonomy" id="2593656"/>
    <lineage>
        <taxon>Bacteria</taxon>
        <taxon>Pseudomonadati</taxon>
        <taxon>Pseudomonadota</taxon>
        <taxon>Gammaproteobacteria</taxon>
        <taxon>Alteromonadales</taxon>
        <taxon>Shewanellaceae</taxon>
        <taxon>Shewanella</taxon>
    </lineage>
</organism>
<keyword evidence="8 9" id="KW-0472">Membrane</keyword>
<name>A0ABX6V369_9GAMM</name>
<feature type="transmembrane region" description="Helical" evidence="9">
    <location>
        <begin position="406"/>
        <end position="424"/>
    </location>
</feature>
<comment type="similarity">
    <text evidence="2 9">Belongs to the branched chain amino acid transporter family.</text>
</comment>
<keyword evidence="4" id="KW-1003">Cell membrane</keyword>
<gene>
    <name evidence="10" type="primary">brnQ</name>
    <name evidence="10" type="ORF">FM038_004200</name>
</gene>
<evidence type="ECO:0000313" key="10">
    <source>
        <dbReference type="EMBL" id="QPG56718.1"/>
    </source>
</evidence>